<keyword evidence="1" id="KW-0547">Nucleotide-binding</keyword>
<dbReference type="SMART" id="SM00382">
    <property type="entry name" value="AAA"/>
    <property type="match status" value="1"/>
</dbReference>
<proteinExistence type="predicted"/>
<gene>
    <name evidence="4" type="ORF">J4E96_11145</name>
</gene>
<feature type="domain" description="ABC transporter" evidence="3">
    <location>
        <begin position="14"/>
        <end position="232"/>
    </location>
</feature>
<accession>A0A8A4Z817</accession>
<evidence type="ECO:0000259" key="3">
    <source>
        <dbReference type="PROSITE" id="PS50893"/>
    </source>
</evidence>
<keyword evidence="5" id="KW-1185">Reference proteome</keyword>
<evidence type="ECO:0000256" key="2">
    <source>
        <dbReference type="ARBA" id="ARBA00022840"/>
    </source>
</evidence>
<organism evidence="4 5">
    <name type="scientific">Pengzhenrongella sicca</name>
    <dbReference type="NCBI Taxonomy" id="2819238"/>
    <lineage>
        <taxon>Bacteria</taxon>
        <taxon>Bacillati</taxon>
        <taxon>Actinomycetota</taxon>
        <taxon>Actinomycetes</taxon>
        <taxon>Micrococcales</taxon>
        <taxon>Pengzhenrongella</taxon>
    </lineage>
</organism>
<evidence type="ECO:0000313" key="5">
    <source>
        <dbReference type="Proteomes" id="UP000663937"/>
    </source>
</evidence>
<dbReference type="Gene3D" id="3.40.50.300">
    <property type="entry name" value="P-loop containing nucleotide triphosphate hydrolases"/>
    <property type="match status" value="1"/>
</dbReference>
<reference evidence="4" key="1">
    <citation type="submission" date="2021-03" db="EMBL/GenBank/DDBJ databases">
        <title>Pengzhenrongella sicca gen. nov., sp. nov., a new member of suborder Micrococcineae isolated from High-Arctic tundra soil.</title>
        <authorList>
            <person name="Peng F."/>
        </authorList>
    </citation>
    <scope>NUCLEOTIDE SEQUENCE</scope>
    <source>
        <strain evidence="4">LRZ-2</strain>
    </source>
</reference>
<dbReference type="KEGG" id="psic:J4E96_11145"/>
<protein>
    <submittedName>
        <fullName evidence="4">ATP-binding cassette domain-containing protein</fullName>
    </submittedName>
</protein>
<dbReference type="Proteomes" id="UP000663937">
    <property type="component" value="Chromosome"/>
</dbReference>
<evidence type="ECO:0000313" key="4">
    <source>
        <dbReference type="EMBL" id="QTE27964.1"/>
    </source>
</evidence>
<dbReference type="GO" id="GO:0005886">
    <property type="term" value="C:plasma membrane"/>
    <property type="evidence" value="ECO:0007669"/>
    <property type="project" value="TreeGrafter"/>
</dbReference>
<name>A0A8A4Z817_9MICO</name>
<dbReference type="GO" id="GO:0022857">
    <property type="term" value="F:transmembrane transporter activity"/>
    <property type="evidence" value="ECO:0007669"/>
    <property type="project" value="TreeGrafter"/>
</dbReference>
<dbReference type="InterPro" id="IPR003439">
    <property type="entry name" value="ABC_transporter-like_ATP-bd"/>
</dbReference>
<dbReference type="GO" id="GO:0005524">
    <property type="term" value="F:ATP binding"/>
    <property type="evidence" value="ECO:0007669"/>
    <property type="project" value="UniProtKB-KW"/>
</dbReference>
<dbReference type="InterPro" id="IPR027417">
    <property type="entry name" value="P-loop_NTPase"/>
</dbReference>
<sequence>MLELGTRAQDQPLLWVDHVTHRLGGAGSTPVLRDVELVLAPGEWVALAGRSGSGKTTLCHLVAGMGTPTAGRILIDSVPADRIEDWAVVSLLPQRLALAEELSVAENLLLPLNLRARHGVGGAGGAGGAGRAGLGEQLIETLGLAGLADRLVGQTSLGEQQRTALGRALALGPRLAVLDEPTGHQDDEHVDRVLAALSLVHERGTAILVATHDERMWRAAGRVLTIHEGQLT</sequence>
<dbReference type="AlphaFoldDB" id="A0A8A4Z817"/>
<dbReference type="InterPro" id="IPR015854">
    <property type="entry name" value="ABC_transpr_LolD-like"/>
</dbReference>
<dbReference type="Pfam" id="PF00005">
    <property type="entry name" value="ABC_tran"/>
    <property type="match status" value="1"/>
</dbReference>
<dbReference type="PANTHER" id="PTHR24220">
    <property type="entry name" value="IMPORT ATP-BINDING PROTEIN"/>
    <property type="match status" value="1"/>
</dbReference>
<evidence type="ECO:0000256" key="1">
    <source>
        <dbReference type="ARBA" id="ARBA00022741"/>
    </source>
</evidence>
<dbReference type="RefSeq" id="WP_227422189.1">
    <property type="nucleotide sequence ID" value="NZ_CP071868.1"/>
</dbReference>
<dbReference type="InterPro" id="IPR003593">
    <property type="entry name" value="AAA+_ATPase"/>
</dbReference>
<dbReference type="EMBL" id="CP071868">
    <property type="protein sequence ID" value="QTE27964.1"/>
    <property type="molecule type" value="Genomic_DNA"/>
</dbReference>
<dbReference type="GO" id="GO:0016887">
    <property type="term" value="F:ATP hydrolysis activity"/>
    <property type="evidence" value="ECO:0007669"/>
    <property type="project" value="InterPro"/>
</dbReference>
<keyword evidence="2 4" id="KW-0067">ATP-binding</keyword>
<dbReference type="PROSITE" id="PS50893">
    <property type="entry name" value="ABC_TRANSPORTER_2"/>
    <property type="match status" value="1"/>
</dbReference>
<dbReference type="SUPFAM" id="SSF52540">
    <property type="entry name" value="P-loop containing nucleoside triphosphate hydrolases"/>
    <property type="match status" value="1"/>
</dbReference>